<dbReference type="Gene3D" id="3.90.220.20">
    <property type="entry name" value="DNA methylase specificity domains"/>
    <property type="match status" value="2"/>
</dbReference>
<protein>
    <submittedName>
        <fullName evidence="6">Restriction endonuclease subunit S</fullName>
    </submittedName>
</protein>
<evidence type="ECO:0000313" key="7">
    <source>
        <dbReference type="Proteomes" id="UP001596337"/>
    </source>
</evidence>
<dbReference type="PANTHER" id="PTHR30408:SF12">
    <property type="entry name" value="TYPE I RESTRICTION ENZYME MJAVIII SPECIFICITY SUBUNIT"/>
    <property type="match status" value="1"/>
</dbReference>
<dbReference type="RefSeq" id="WP_345399464.1">
    <property type="nucleotide sequence ID" value="NZ_BAABLA010000089.1"/>
</dbReference>
<dbReference type="InterPro" id="IPR000055">
    <property type="entry name" value="Restrct_endonuc_typeI_TRD"/>
</dbReference>
<keyword evidence="6" id="KW-0255">Endonuclease</keyword>
<name>A0ABW2C0P6_9PSEU</name>
<evidence type="ECO:0000313" key="6">
    <source>
        <dbReference type="EMBL" id="MFC6867674.1"/>
    </source>
</evidence>
<feature type="domain" description="Type I restriction modification DNA specificity" evidence="5">
    <location>
        <begin position="2"/>
        <end position="169"/>
    </location>
</feature>
<dbReference type="PANTHER" id="PTHR30408">
    <property type="entry name" value="TYPE-1 RESTRICTION ENZYME ECOKI SPECIFICITY PROTEIN"/>
    <property type="match status" value="1"/>
</dbReference>
<evidence type="ECO:0000256" key="2">
    <source>
        <dbReference type="ARBA" id="ARBA00022747"/>
    </source>
</evidence>
<keyword evidence="6" id="KW-0540">Nuclease</keyword>
<keyword evidence="6" id="KW-0808">Transferase</keyword>
<feature type="coiled-coil region" evidence="4">
    <location>
        <begin position="345"/>
        <end position="372"/>
    </location>
</feature>
<dbReference type="Pfam" id="PF01420">
    <property type="entry name" value="Methylase_S"/>
    <property type="match status" value="1"/>
</dbReference>
<sequence>MSEWRETTLRDISLVVKRGKAPLYADNGLLVLNQKCVRAENRVDLSFARRTDADKRPVNDWALLTDSDVLVNSTGRGTLGRASLAPRINEPVTVDSHVAIVRVDQDKATPEFVALNLSARQADLESFQSGSTNQTELSAKTLAAIPVLLPPISEQRRIANLMAAVDGHLVALSDEVDKLRVTFARRKDEVYGDFTREGTPCRLGSVLAEIKRPIVVDPTVSYRQIGVRSHGRGIFTKEPVTGEELGSKKVFWVEPGDLVINIVFAWEGAVALMPDGLEGYCGSHRFPTYRRIDDGEIDFFRYYFTTTDGVALLGNCSPGGAGRNRTLNRKRLMETTVFLPDLAAQQMAVAELRALEAAVDDLEAELARFRTYRSALLTGLLSQEIEIPESYDAFLDAVS</sequence>
<dbReference type="InterPro" id="IPR044946">
    <property type="entry name" value="Restrct_endonuc_typeI_TRD_sf"/>
</dbReference>
<keyword evidence="4" id="KW-0175">Coiled coil</keyword>
<evidence type="ECO:0000256" key="1">
    <source>
        <dbReference type="ARBA" id="ARBA00010923"/>
    </source>
</evidence>
<dbReference type="Proteomes" id="UP001596337">
    <property type="component" value="Unassembled WGS sequence"/>
</dbReference>
<dbReference type="GO" id="GO:0016740">
    <property type="term" value="F:transferase activity"/>
    <property type="evidence" value="ECO:0007669"/>
    <property type="project" value="UniProtKB-KW"/>
</dbReference>
<keyword evidence="2" id="KW-0680">Restriction system</keyword>
<gene>
    <name evidence="6" type="ORF">ACFQGD_10985</name>
</gene>
<dbReference type="SUPFAM" id="SSF116734">
    <property type="entry name" value="DNA methylase specificity domain"/>
    <property type="match status" value="2"/>
</dbReference>
<accession>A0ABW2C0P6</accession>
<evidence type="ECO:0000256" key="4">
    <source>
        <dbReference type="SAM" id="Coils"/>
    </source>
</evidence>
<dbReference type="InterPro" id="IPR052021">
    <property type="entry name" value="Type-I_RS_S_subunit"/>
</dbReference>
<dbReference type="EMBL" id="JBHSXX010000001">
    <property type="protein sequence ID" value="MFC6867674.1"/>
    <property type="molecule type" value="Genomic_DNA"/>
</dbReference>
<organism evidence="6 7">
    <name type="scientific">Haloechinothrix salitolerans</name>
    <dbReference type="NCBI Taxonomy" id="926830"/>
    <lineage>
        <taxon>Bacteria</taxon>
        <taxon>Bacillati</taxon>
        <taxon>Actinomycetota</taxon>
        <taxon>Actinomycetes</taxon>
        <taxon>Pseudonocardiales</taxon>
        <taxon>Pseudonocardiaceae</taxon>
        <taxon>Haloechinothrix</taxon>
    </lineage>
</organism>
<reference evidence="7" key="1">
    <citation type="journal article" date="2019" name="Int. J. Syst. Evol. Microbiol.">
        <title>The Global Catalogue of Microorganisms (GCM) 10K type strain sequencing project: providing services to taxonomists for standard genome sequencing and annotation.</title>
        <authorList>
            <consortium name="The Broad Institute Genomics Platform"/>
            <consortium name="The Broad Institute Genome Sequencing Center for Infectious Disease"/>
            <person name="Wu L."/>
            <person name="Ma J."/>
        </authorList>
    </citation>
    <scope>NUCLEOTIDE SEQUENCE [LARGE SCALE GENOMIC DNA]</scope>
    <source>
        <strain evidence="7">KCTC 32255</strain>
    </source>
</reference>
<proteinExistence type="inferred from homology"/>
<keyword evidence="6" id="KW-0378">Hydrolase</keyword>
<comment type="caution">
    <text evidence="6">The sequence shown here is derived from an EMBL/GenBank/DDBJ whole genome shotgun (WGS) entry which is preliminary data.</text>
</comment>
<comment type="similarity">
    <text evidence="1">Belongs to the type-I restriction system S methylase family.</text>
</comment>
<evidence type="ECO:0000259" key="5">
    <source>
        <dbReference type="Pfam" id="PF01420"/>
    </source>
</evidence>
<dbReference type="GO" id="GO:0004519">
    <property type="term" value="F:endonuclease activity"/>
    <property type="evidence" value="ECO:0007669"/>
    <property type="project" value="UniProtKB-KW"/>
</dbReference>
<keyword evidence="7" id="KW-1185">Reference proteome</keyword>
<keyword evidence="3" id="KW-0238">DNA-binding</keyword>
<evidence type="ECO:0000256" key="3">
    <source>
        <dbReference type="ARBA" id="ARBA00023125"/>
    </source>
</evidence>